<sequence>MRQSRWTAQSRSSHCITMTARCSPLGLSNRPGSRTRVYAPNGFPSTNEVKRMQTSIDPAFAEVSSLLDSLARFTNTLDLKRVPDTVLRQAGLCVLDTIGCTLAGADTPEGAALFDAERALGGSGQLARVIGRAETLPLEAAARVHGYWGDIFELNDLIGGHASIGNVAAALALVEACNGSGAALLKAVIAGIEVTSRVYASVYPKLKPYTDVAMVTPGLVSAFGAAAVAASLRALSRDETREALAIAGTLTTWCPAETVFGDGGTVKPMLFGAWPAAIGLRAAGYAQHGMTGPGRLLESRIGLFATLCREYEPRVIADDTHWFLAEPRRKLHACCGYTHSAIDLVISLRAQLGADVLARSKLRIAMPAYVVPAVSKSALPHTANEARFHLQYCVALAACGADVILPQHSVDLDGHLQRPELRDMLANIEIVADPELAHYHQCRITVSTEDVHHARSDAPCGSPQNPLSDAQVIEKFQRLASFRMSAHASAAYASRFMQLEQVTDCRWIFDELLAK</sequence>
<dbReference type="PANTHER" id="PTHR16943">
    <property type="entry name" value="2-METHYLCITRATE DEHYDRATASE-RELATED"/>
    <property type="match status" value="1"/>
</dbReference>
<dbReference type="InterPro" id="IPR042183">
    <property type="entry name" value="MmgE/PrpD_sf_1"/>
</dbReference>
<name>A0A370MVZ1_9BURK</name>
<evidence type="ECO:0000313" key="4">
    <source>
        <dbReference type="EMBL" id="RDJ97357.1"/>
    </source>
</evidence>
<dbReference type="Proteomes" id="UP000254875">
    <property type="component" value="Unassembled WGS sequence"/>
</dbReference>
<dbReference type="Gene3D" id="3.30.1330.120">
    <property type="entry name" value="2-methylcitrate dehydratase PrpD"/>
    <property type="match status" value="1"/>
</dbReference>
<evidence type="ECO:0000259" key="2">
    <source>
        <dbReference type="Pfam" id="PF03972"/>
    </source>
</evidence>
<reference evidence="5" key="1">
    <citation type="submission" date="2018-05" db="EMBL/GenBank/DDBJ databases">
        <authorList>
            <person name="Feng T."/>
        </authorList>
    </citation>
    <scope>NUCLEOTIDE SEQUENCE [LARGE SCALE GENOMIC DNA]</scope>
    <source>
        <strain evidence="5">S27</strain>
    </source>
</reference>
<comment type="caution">
    <text evidence="4">The sequence shown here is derived from an EMBL/GenBank/DDBJ whole genome shotgun (WGS) entry which is preliminary data.</text>
</comment>
<feature type="domain" description="MmgE/PrpD N-terminal" evidence="2">
    <location>
        <begin position="69"/>
        <end position="313"/>
    </location>
</feature>
<dbReference type="InterPro" id="IPR005656">
    <property type="entry name" value="MmgE_PrpD"/>
</dbReference>
<dbReference type="Pfam" id="PF03972">
    <property type="entry name" value="MmgE_PrpD_N"/>
    <property type="match status" value="1"/>
</dbReference>
<evidence type="ECO:0000313" key="5">
    <source>
        <dbReference type="Proteomes" id="UP000254875"/>
    </source>
</evidence>
<dbReference type="InterPro" id="IPR045337">
    <property type="entry name" value="MmgE_PrpD_C"/>
</dbReference>
<dbReference type="AlphaFoldDB" id="A0A370MVZ1"/>
<evidence type="ECO:0000256" key="1">
    <source>
        <dbReference type="ARBA" id="ARBA00006174"/>
    </source>
</evidence>
<dbReference type="SUPFAM" id="SSF103378">
    <property type="entry name" value="2-methylcitrate dehydratase PrpD"/>
    <property type="match status" value="1"/>
</dbReference>
<organism evidence="4 5">
    <name type="scientific">Paraburkholderia lacunae</name>
    <dbReference type="NCBI Taxonomy" id="2211104"/>
    <lineage>
        <taxon>Bacteria</taxon>
        <taxon>Pseudomonadati</taxon>
        <taxon>Pseudomonadota</taxon>
        <taxon>Betaproteobacteria</taxon>
        <taxon>Burkholderiales</taxon>
        <taxon>Burkholderiaceae</taxon>
        <taxon>Paraburkholderia</taxon>
    </lineage>
</organism>
<dbReference type="GO" id="GO:0016829">
    <property type="term" value="F:lyase activity"/>
    <property type="evidence" value="ECO:0007669"/>
    <property type="project" value="InterPro"/>
</dbReference>
<dbReference type="EMBL" id="QHKS01000059">
    <property type="protein sequence ID" value="RDJ97357.1"/>
    <property type="molecule type" value="Genomic_DNA"/>
</dbReference>
<feature type="domain" description="MmgE/PrpD C-terminal" evidence="3">
    <location>
        <begin position="332"/>
        <end position="487"/>
    </location>
</feature>
<dbReference type="OrthoDB" id="8680281at2"/>
<keyword evidence="5" id="KW-1185">Reference proteome</keyword>
<dbReference type="Gene3D" id="1.10.4100.10">
    <property type="entry name" value="2-methylcitrate dehydratase PrpD"/>
    <property type="match status" value="1"/>
</dbReference>
<dbReference type="PANTHER" id="PTHR16943:SF8">
    <property type="entry name" value="2-METHYLCITRATE DEHYDRATASE"/>
    <property type="match status" value="1"/>
</dbReference>
<dbReference type="InterPro" id="IPR045336">
    <property type="entry name" value="MmgE_PrpD_N"/>
</dbReference>
<dbReference type="Pfam" id="PF19305">
    <property type="entry name" value="MmgE_PrpD_C"/>
    <property type="match status" value="1"/>
</dbReference>
<proteinExistence type="inferred from homology"/>
<dbReference type="InterPro" id="IPR042188">
    <property type="entry name" value="MmgE/PrpD_sf_2"/>
</dbReference>
<dbReference type="InterPro" id="IPR036148">
    <property type="entry name" value="MmgE/PrpD_sf"/>
</dbReference>
<protein>
    <submittedName>
        <fullName evidence="4">MmgE/PrpD family protein</fullName>
    </submittedName>
</protein>
<accession>A0A370MVZ1</accession>
<evidence type="ECO:0000259" key="3">
    <source>
        <dbReference type="Pfam" id="PF19305"/>
    </source>
</evidence>
<gene>
    <name evidence="4" type="ORF">DLM46_38005</name>
</gene>
<comment type="similarity">
    <text evidence="1">Belongs to the PrpD family.</text>
</comment>